<reference evidence="2 3" key="1">
    <citation type="submission" date="2023-07" db="EMBL/GenBank/DDBJ databases">
        <title>Sorghum-associated microbial communities from plants grown in Nebraska, USA.</title>
        <authorList>
            <person name="Schachtman D."/>
        </authorList>
    </citation>
    <scope>NUCLEOTIDE SEQUENCE [LARGE SCALE GENOMIC DNA]</scope>
    <source>
        <strain evidence="2 3">CC222</strain>
    </source>
</reference>
<evidence type="ECO:0000313" key="3">
    <source>
        <dbReference type="Proteomes" id="UP001226577"/>
    </source>
</evidence>
<name>A0ABT9RVR8_9MICC</name>
<sequence>MAGNEMDYEALAQRLTDPGTEARGKGTPLHGPDAAEAGRSFLLREFGSEEALQEALRPGRPKVGHKKSEGPSPTVRGRISENEYQAFNDLVAETGKGQSALVREAVHLLLQHHHKIAS</sequence>
<comment type="caution">
    <text evidence="2">The sequence shown here is derived from an EMBL/GenBank/DDBJ whole genome shotgun (WGS) entry which is preliminary data.</text>
</comment>
<feature type="region of interest" description="Disordered" evidence="1">
    <location>
        <begin position="1"/>
        <end position="36"/>
    </location>
</feature>
<accession>A0ABT9RVR8</accession>
<proteinExistence type="predicted"/>
<evidence type="ECO:0008006" key="4">
    <source>
        <dbReference type="Google" id="ProtNLM"/>
    </source>
</evidence>
<keyword evidence="3" id="KW-1185">Reference proteome</keyword>
<dbReference type="Proteomes" id="UP001226577">
    <property type="component" value="Unassembled WGS sequence"/>
</dbReference>
<gene>
    <name evidence="2" type="ORF">J2X98_002336</name>
</gene>
<dbReference type="EMBL" id="JAUSRE010000010">
    <property type="protein sequence ID" value="MDP9888743.1"/>
    <property type="molecule type" value="Genomic_DNA"/>
</dbReference>
<organism evidence="2 3">
    <name type="scientific">Pseudarthrobacter enclensis</name>
    <dbReference type="NCBI Taxonomy" id="993070"/>
    <lineage>
        <taxon>Bacteria</taxon>
        <taxon>Bacillati</taxon>
        <taxon>Actinomycetota</taxon>
        <taxon>Actinomycetes</taxon>
        <taxon>Micrococcales</taxon>
        <taxon>Micrococcaceae</taxon>
        <taxon>Pseudarthrobacter</taxon>
    </lineage>
</organism>
<dbReference type="RefSeq" id="WP_307308112.1">
    <property type="nucleotide sequence ID" value="NZ_JAUSRE010000010.1"/>
</dbReference>
<evidence type="ECO:0000313" key="2">
    <source>
        <dbReference type="EMBL" id="MDP9888743.1"/>
    </source>
</evidence>
<protein>
    <recommendedName>
        <fullName evidence="4">Ribbon-helix-helix protein CopG domain-containing protein</fullName>
    </recommendedName>
</protein>
<evidence type="ECO:0000256" key="1">
    <source>
        <dbReference type="SAM" id="MobiDB-lite"/>
    </source>
</evidence>
<feature type="region of interest" description="Disordered" evidence="1">
    <location>
        <begin position="50"/>
        <end position="77"/>
    </location>
</feature>